<evidence type="ECO:0000313" key="1">
    <source>
        <dbReference type="EMBL" id="AYV78643.1"/>
    </source>
</evidence>
<proteinExistence type="predicted"/>
<reference evidence="1" key="1">
    <citation type="submission" date="2018-10" db="EMBL/GenBank/DDBJ databases">
        <title>Hidden diversity of soil giant viruses.</title>
        <authorList>
            <person name="Schulz F."/>
            <person name="Alteio L."/>
            <person name="Goudeau D."/>
            <person name="Ryan E.M."/>
            <person name="Malmstrom R.R."/>
            <person name="Blanchard J."/>
            <person name="Woyke T."/>
        </authorList>
    </citation>
    <scope>NUCLEOTIDE SEQUENCE</scope>
    <source>
        <strain evidence="1">EDV1</strain>
    </source>
</reference>
<organism evidence="1">
    <name type="scientific">Edafosvirus sp</name>
    <dbReference type="NCBI Taxonomy" id="2487765"/>
    <lineage>
        <taxon>Viruses</taxon>
        <taxon>Varidnaviria</taxon>
        <taxon>Bamfordvirae</taxon>
        <taxon>Nucleocytoviricota</taxon>
        <taxon>Megaviricetes</taxon>
        <taxon>Imitervirales</taxon>
        <taxon>Mimiviridae</taxon>
        <taxon>Klosneuvirinae</taxon>
    </lineage>
</organism>
<protein>
    <submittedName>
        <fullName evidence="1">Uncharacterized protein</fullName>
    </submittedName>
</protein>
<gene>
    <name evidence="1" type="ORF">Edafosvirus21_22</name>
</gene>
<accession>A0A3G4ZYI9</accession>
<dbReference type="EMBL" id="MK072086">
    <property type="protein sequence ID" value="AYV78643.1"/>
    <property type="molecule type" value="Genomic_DNA"/>
</dbReference>
<name>A0A3G4ZYI9_9VIRU</name>
<feature type="non-terminal residue" evidence="1">
    <location>
        <position position="39"/>
    </location>
</feature>
<sequence length="39" mass="4645">MSDLLDAIINNYTCPEYYFNVKKYQIYQDEKGRTPLIIA</sequence>